<keyword evidence="5 8" id="KW-1133">Transmembrane helix</keyword>
<feature type="transmembrane region" description="Helical" evidence="8">
    <location>
        <begin position="262"/>
        <end position="288"/>
    </location>
</feature>
<keyword evidence="11" id="KW-1185">Reference proteome</keyword>
<dbReference type="PANTHER" id="PTHR42718">
    <property type="entry name" value="MAJOR FACILITATOR SUPERFAMILY MULTIDRUG TRANSPORTER MFSC"/>
    <property type="match status" value="1"/>
</dbReference>
<feature type="transmembrane region" description="Helical" evidence="8">
    <location>
        <begin position="332"/>
        <end position="349"/>
    </location>
</feature>
<feature type="transmembrane region" description="Helical" evidence="8">
    <location>
        <begin position="167"/>
        <end position="187"/>
    </location>
</feature>
<dbReference type="EMBL" id="CP010407">
    <property type="protein sequence ID" value="AJF63824.1"/>
    <property type="molecule type" value="Genomic_DNA"/>
</dbReference>
<feature type="transmembrane region" description="Helical" evidence="8">
    <location>
        <begin position="199"/>
        <end position="218"/>
    </location>
</feature>
<dbReference type="AlphaFoldDB" id="A0A0B5I6C9"/>
<evidence type="ECO:0000256" key="3">
    <source>
        <dbReference type="ARBA" id="ARBA00022475"/>
    </source>
</evidence>
<keyword evidence="2" id="KW-0813">Transport</keyword>
<gene>
    <name evidence="10" type="ORF">SVTN_04650</name>
</gene>
<dbReference type="HOGENOM" id="CLU_000960_28_0_11"/>
<dbReference type="Gene3D" id="1.20.1250.20">
    <property type="entry name" value="MFS general substrate transporter like domains"/>
    <property type="match status" value="2"/>
</dbReference>
<feature type="transmembrane region" description="Helical" evidence="8">
    <location>
        <begin position="230"/>
        <end position="250"/>
    </location>
</feature>
<feature type="transmembrane region" description="Helical" evidence="8">
    <location>
        <begin position="79"/>
        <end position="100"/>
    </location>
</feature>
<evidence type="ECO:0000256" key="2">
    <source>
        <dbReference type="ARBA" id="ARBA00022448"/>
    </source>
</evidence>
<dbReference type="RefSeq" id="WP_041127908.1">
    <property type="nucleotide sequence ID" value="NZ_CP010407.1"/>
</dbReference>
<feature type="domain" description="Major facilitator superfamily (MFS) profile" evidence="9">
    <location>
        <begin position="13"/>
        <end position="450"/>
    </location>
</feature>
<feature type="transmembrane region" description="Helical" evidence="8">
    <location>
        <begin position="49"/>
        <end position="67"/>
    </location>
</feature>
<evidence type="ECO:0000256" key="8">
    <source>
        <dbReference type="SAM" id="Phobius"/>
    </source>
</evidence>
<dbReference type="InterPro" id="IPR020846">
    <property type="entry name" value="MFS_dom"/>
</dbReference>
<dbReference type="Pfam" id="PF07690">
    <property type="entry name" value="MFS_1"/>
    <property type="match status" value="1"/>
</dbReference>
<comment type="subcellular location">
    <subcellularLocation>
        <location evidence="1">Cell membrane</location>
        <topology evidence="1">Multi-pass membrane protein</topology>
    </subcellularLocation>
</comment>
<evidence type="ECO:0000256" key="7">
    <source>
        <dbReference type="ARBA" id="ARBA00023251"/>
    </source>
</evidence>
<proteinExistence type="predicted"/>
<dbReference type="NCBIfam" id="TIGR00711">
    <property type="entry name" value="efflux_EmrB"/>
    <property type="match status" value="1"/>
</dbReference>
<dbReference type="GO" id="GO:0046677">
    <property type="term" value="P:response to antibiotic"/>
    <property type="evidence" value="ECO:0007669"/>
    <property type="project" value="UniProtKB-KW"/>
</dbReference>
<feature type="transmembrane region" description="Helical" evidence="8">
    <location>
        <begin position="401"/>
        <end position="418"/>
    </location>
</feature>
<keyword evidence="3" id="KW-1003">Cell membrane</keyword>
<reference evidence="10 11" key="1">
    <citation type="submission" date="2014-12" db="EMBL/GenBank/DDBJ databases">
        <title>Complete genome sequence of Streptomyces vietnamensis strain GIMV4.0001, a genetic manipulable producer of the benzoisochromanequinone antibiotic granaticin.</title>
        <authorList>
            <person name="Deng M.R."/>
            <person name="Guo J."/>
            <person name="Ma L.Y."/>
            <person name="Feng G.D."/>
            <person name="Mo C.Y."/>
            <person name="Zhu H.H."/>
        </authorList>
    </citation>
    <scope>NUCLEOTIDE SEQUENCE [LARGE SCALE GENOMIC DNA]</scope>
    <source>
        <strain evidence="11">GIMV4.0001</strain>
    </source>
</reference>
<dbReference type="InterPro" id="IPR036259">
    <property type="entry name" value="MFS_trans_sf"/>
</dbReference>
<keyword evidence="7" id="KW-0046">Antibiotic resistance</keyword>
<feature type="transmembrane region" description="Helical" evidence="8">
    <location>
        <begin position="300"/>
        <end position="320"/>
    </location>
</feature>
<evidence type="ECO:0000256" key="5">
    <source>
        <dbReference type="ARBA" id="ARBA00022989"/>
    </source>
</evidence>
<evidence type="ECO:0000256" key="4">
    <source>
        <dbReference type="ARBA" id="ARBA00022692"/>
    </source>
</evidence>
<dbReference type="InterPro" id="IPR011701">
    <property type="entry name" value="MFS"/>
</dbReference>
<organism evidence="10 11">
    <name type="scientific">Streptomyces vietnamensis</name>
    <dbReference type="NCBI Taxonomy" id="362257"/>
    <lineage>
        <taxon>Bacteria</taxon>
        <taxon>Bacillati</taxon>
        <taxon>Actinomycetota</taxon>
        <taxon>Actinomycetes</taxon>
        <taxon>Kitasatosporales</taxon>
        <taxon>Streptomycetaceae</taxon>
        <taxon>Streptomyces</taxon>
    </lineage>
</organism>
<evidence type="ECO:0000256" key="6">
    <source>
        <dbReference type="ARBA" id="ARBA00023136"/>
    </source>
</evidence>
<feature type="transmembrane region" description="Helical" evidence="8">
    <location>
        <begin position="112"/>
        <end position="130"/>
    </location>
</feature>
<feature type="transmembrane region" description="Helical" evidence="8">
    <location>
        <begin position="355"/>
        <end position="380"/>
    </location>
</feature>
<dbReference type="Proteomes" id="UP000031774">
    <property type="component" value="Chromosome"/>
</dbReference>
<protein>
    <submittedName>
        <fullName evidence="10">Multidrug transporter</fullName>
    </submittedName>
</protein>
<evidence type="ECO:0000256" key="1">
    <source>
        <dbReference type="ARBA" id="ARBA00004651"/>
    </source>
</evidence>
<dbReference type="PROSITE" id="PS50850">
    <property type="entry name" value="MFS"/>
    <property type="match status" value="1"/>
</dbReference>
<dbReference type="SUPFAM" id="SSF103473">
    <property type="entry name" value="MFS general substrate transporter"/>
    <property type="match status" value="1"/>
</dbReference>
<evidence type="ECO:0000313" key="10">
    <source>
        <dbReference type="EMBL" id="AJF63824.1"/>
    </source>
</evidence>
<keyword evidence="6 8" id="KW-0472">Membrane</keyword>
<dbReference type="GO" id="GO:0022857">
    <property type="term" value="F:transmembrane transporter activity"/>
    <property type="evidence" value="ECO:0007669"/>
    <property type="project" value="InterPro"/>
</dbReference>
<sequence>MPKERLDPALLRLCGVLAVGAFAPLLDSTIVSVAVDALADDLGVPTTTVQWVSTAYLLAFAMVMPMSGWAGDRFGTRRVWLGALALFSVGSLLCACARSVESLVLFRSVQGAGAGLMTPVLQTIVVRACGGRGVGRLVAVVSLPALLGPVLGPVFGGLLLGHLSWRWIFYVNLPVCAFALFLAWRGVPRDRRQRASRPDVVGLVLVCPGLTGLVYGLSQCGGQGGAGEGRALLPMAAGVVLVVAFVGWSLRSSAPLIDMRLFRLRSFAATSVLMFACGLTMYGGMFLLPLYCQLVLDKGVVATGLLLVPQGVGALAARVAGVLTDRIGPRPVVVTGLLLSAVATWPFAASVGEGAVIGVALFFRGLGMSAVNLAVTVGAYQGLEDSQVADASTTTRILQQLGGSFGIAALAVLLQRGGHSATAFAHAFGLTAALTVCTVVVAALLPGRRAPAPAPLATAEGRT</sequence>
<dbReference type="CDD" id="cd17503">
    <property type="entry name" value="MFS_LmrB_MDR_like"/>
    <property type="match status" value="1"/>
</dbReference>
<evidence type="ECO:0000313" key="11">
    <source>
        <dbReference type="Proteomes" id="UP000031774"/>
    </source>
</evidence>
<dbReference type="InterPro" id="IPR004638">
    <property type="entry name" value="EmrB-like"/>
</dbReference>
<dbReference type="GO" id="GO:0005886">
    <property type="term" value="C:plasma membrane"/>
    <property type="evidence" value="ECO:0007669"/>
    <property type="project" value="UniProtKB-SubCell"/>
</dbReference>
<feature type="transmembrane region" description="Helical" evidence="8">
    <location>
        <begin position="137"/>
        <end position="161"/>
    </location>
</feature>
<dbReference type="STRING" id="362257.SVTN_04650"/>
<dbReference type="PANTHER" id="PTHR42718:SF46">
    <property type="entry name" value="BLR6921 PROTEIN"/>
    <property type="match status" value="1"/>
</dbReference>
<name>A0A0B5I6C9_9ACTN</name>
<feature type="transmembrane region" description="Helical" evidence="8">
    <location>
        <begin position="424"/>
        <end position="445"/>
    </location>
</feature>
<accession>A0A0B5I6C9</accession>
<dbReference type="KEGG" id="svt:SVTN_04650"/>
<keyword evidence="4 8" id="KW-0812">Transmembrane</keyword>
<evidence type="ECO:0000259" key="9">
    <source>
        <dbReference type="PROSITE" id="PS50850"/>
    </source>
</evidence>